<dbReference type="eggNOG" id="ENOG5030GUX">
    <property type="taxonomic scope" value="Bacteria"/>
</dbReference>
<comment type="caution">
    <text evidence="1">The sequence shown here is derived from an EMBL/GenBank/DDBJ whole genome shotgun (WGS) entry which is preliminary data.</text>
</comment>
<sequence length="66" mass="7316">MLDVLQIGELIMKKDILSNIKNSDALESFFDCITSCSINSEGVDCTTACYAKHLEPANVDYPLNFL</sequence>
<dbReference type="EMBL" id="JNAM01000011">
    <property type="protein sequence ID" value="KGF97146.1"/>
    <property type="molecule type" value="Genomic_DNA"/>
</dbReference>
<organism evidence="1 2">
    <name type="scientific">Prochlorococcus marinus str. MIT 9302</name>
    <dbReference type="NCBI Taxonomy" id="74545"/>
    <lineage>
        <taxon>Bacteria</taxon>
        <taxon>Bacillati</taxon>
        <taxon>Cyanobacteriota</taxon>
        <taxon>Cyanophyceae</taxon>
        <taxon>Synechococcales</taxon>
        <taxon>Prochlorococcaceae</taxon>
        <taxon>Prochlorococcus</taxon>
    </lineage>
</organism>
<dbReference type="OrthoDB" id="560371at2"/>
<reference evidence="2" key="1">
    <citation type="journal article" date="2014" name="Sci. Data">
        <title>Genomes of diverse isolates of the marine cyanobacterium Prochlorococcus.</title>
        <authorList>
            <person name="Biller S."/>
            <person name="Berube P."/>
            <person name="Thompson J."/>
            <person name="Kelly L."/>
            <person name="Roggensack S."/>
            <person name="Awad L."/>
            <person name="Roache-Johnson K."/>
            <person name="Ding H."/>
            <person name="Giovannoni S.J."/>
            <person name="Moore L.R."/>
            <person name="Chisholm S.W."/>
        </authorList>
    </citation>
    <scope>NUCLEOTIDE SEQUENCE [LARGE SCALE GENOMIC DNA]</scope>
    <source>
        <strain evidence="2">MIT 9302</strain>
    </source>
</reference>
<evidence type="ECO:0000313" key="2">
    <source>
        <dbReference type="Proteomes" id="UP000030445"/>
    </source>
</evidence>
<dbReference type="AlphaFoldDB" id="A0A0A2A8L1"/>
<gene>
    <name evidence="1" type="ORF">EU96_1787</name>
</gene>
<name>A0A0A2A8L1_PROMR</name>
<protein>
    <submittedName>
        <fullName evidence="1">Uncharacterized protein</fullName>
    </submittedName>
</protein>
<evidence type="ECO:0000313" key="1">
    <source>
        <dbReference type="EMBL" id="KGF97146.1"/>
    </source>
</evidence>
<accession>A0A0A2A8L1</accession>
<proteinExistence type="predicted"/>
<dbReference type="Proteomes" id="UP000030445">
    <property type="component" value="Unassembled WGS sequence"/>
</dbReference>